<proteinExistence type="inferred from homology"/>
<dbReference type="SUPFAM" id="SSF143456">
    <property type="entry name" value="VC0467-like"/>
    <property type="match status" value="1"/>
</dbReference>
<dbReference type="AlphaFoldDB" id="A0A418YAN4"/>
<dbReference type="PANTHER" id="PTHR30327">
    <property type="entry name" value="UNCHARACTERIZED PROTEIN YQGE"/>
    <property type="match status" value="1"/>
</dbReference>
<gene>
    <name evidence="3" type="ORF">D1Z90_17615</name>
</gene>
<name>A0A418YAN4_9GAMM</name>
<reference evidence="3 4" key="1">
    <citation type="submission" date="2018-09" db="EMBL/GenBank/DDBJ databases">
        <authorList>
            <person name="Wang F."/>
        </authorList>
    </citation>
    <scope>NUCLEOTIDE SEQUENCE [LARGE SCALE GENOMIC DNA]</scope>
    <source>
        <strain evidence="3 4">PLHSC7-2</strain>
    </source>
</reference>
<dbReference type="EMBL" id="QZCH01000031">
    <property type="protein sequence ID" value="RJG40037.1"/>
    <property type="molecule type" value="Genomic_DNA"/>
</dbReference>
<dbReference type="HAMAP" id="MF_00758">
    <property type="entry name" value="UPF0301"/>
    <property type="match status" value="1"/>
</dbReference>
<evidence type="ECO:0000313" key="4">
    <source>
        <dbReference type="Proteomes" id="UP000283255"/>
    </source>
</evidence>
<evidence type="ECO:0000256" key="2">
    <source>
        <dbReference type="HAMAP-Rule" id="MF_00758"/>
    </source>
</evidence>
<dbReference type="Pfam" id="PF02622">
    <property type="entry name" value="DUF179"/>
    <property type="match status" value="1"/>
</dbReference>
<dbReference type="GO" id="GO:0005829">
    <property type="term" value="C:cytosol"/>
    <property type="evidence" value="ECO:0007669"/>
    <property type="project" value="TreeGrafter"/>
</dbReference>
<keyword evidence="4" id="KW-1185">Reference proteome</keyword>
<reference evidence="3 4" key="2">
    <citation type="submission" date="2019-01" db="EMBL/GenBank/DDBJ databases">
        <title>Motilimonas pumilus sp. nov., isolated from the gut of sea cucumber (Apostichopus japonicus).</title>
        <authorList>
            <person name="Wang F.-Q."/>
            <person name="Ren L.-H."/>
            <person name="Lin Y.-W."/>
            <person name="Sun G.-H."/>
            <person name="Du Z.-J."/>
            <person name="Zhao J.-X."/>
            <person name="Liu X.-J."/>
            <person name="Liu L.-J."/>
        </authorList>
    </citation>
    <scope>NUCLEOTIDE SEQUENCE [LARGE SCALE GENOMIC DNA]</scope>
    <source>
        <strain evidence="3 4">PLHSC7-2</strain>
    </source>
</reference>
<evidence type="ECO:0000313" key="3">
    <source>
        <dbReference type="EMBL" id="RJG40037.1"/>
    </source>
</evidence>
<comment type="similarity">
    <text evidence="1 2">Belongs to the UPF0301 (AlgH) family.</text>
</comment>
<dbReference type="OrthoDB" id="9807486at2"/>
<dbReference type="Gene3D" id="3.40.1740.10">
    <property type="entry name" value="VC0467-like"/>
    <property type="match status" value="1"/>
</dbReference>
<dbReference type="PANTHER" id="PTHR30327:SF1">
    <property type="entry name" value="UPF0301 PROTEIN YQGE"/>
    <property type="match status" value="1"/>
</dbReference>
<dbReference type="NCBIfam" id="NF001266">
    <property type="entry name" value="PRK00228.1-1"/>
    <property type="match status" value="1"/>
</dbReference>
<comment type="caution">
    <text evidence="3">The sequence shown here is derived from an EMBL/GenBank/DDBJ whole genome shotgun (WGS) entry which is preliminary data.</text>
</comment>
<dbReference type="Proteomes" id="UP000283255">
    <property type="component" value="Unassembled WGS sequence"/>
</dbReference>
<dbReference type="RefSeq" id="WP_119912135.1">
    <property type="nucleotide sequence ID" value="NZ_QZCH01000031.1"/>
</dbReference>
<protein>
    <recommendedName>
        <fullName evidence="2">UPF0301 protein D1Z90_17615</fullName>
    </recommendedName>
</protein>
<dbReference type="InterPro" id="IPR003774">
    <property type="entry name" value="AlgH-like"/>
</dbReference>
<evidence type="ECO:0000256" key="1">
    <source>
        <dbReference type="ARBA" id="ARBA00009600"/>
    </source>
</evidence>
<organism evidence="3 4">
    <name type="scientific">Motilimonas pumila</name>
    <dbReference type="NCBI Taxonomy" id="2303987"/>
    <lineage>
        <taxon>Bacteria</taxon>
        <taxon>Pseudomonadati</taxon>
        <taxon>Pseudomonadota</taxon>
        <taxon>Gammaproteobacteria</taxon>
        <taxon>Alteromonadales</taxon>
        <taxon>Alteromonadales genera incertae sedis</taxon>
        <taxon>Motilimonas</taxon>
    </lineage>
</organism>
<accession>A0A418YAN4</accession>
<sequence>MQSLQNHFLVAMPSLKGPYFERSVIYLCDHNEEGAMGIVINIPVDLQLGELLEQLELPVSSAEHKPLKQAVLQGGPVADDRGFVVHTPIAGFSSSLELQHDIMVTTSKDILATLGTSEEPDHYILALGYAGWEAGQLEQEIAENTWLTLPADSNILFHTHFAERWQAAVNSLGIDVWQLSSDAGHA</sequence>